<dbReference type="EnsemblMetazoa" id="XM_022792388">
    <property type="protein sequence ID" value="XP_022648123"/>
    <property type="gene ID" value="LOC111244873"/>
</dbReference>
<dbReference type="GO" id="GO:0015031">
    <property type="term" value="P:protein transport"/>
    <property type="evidence" value="ECO:0007669"/>
    <property type="project" value="UniProtKB-KW"/>
</dbReference>
<comment type="similarity">
    <text evidence="2">Belongs to the VPS52 family.</text>
</comment>
<reference evidence="9" key="1">
    <citation type="submission" date="2021-01" db="UniProtKB">
        <authorList>
            <consortium name="EnsemblMetazoa"/>
        </authorList>
    </citation>
    <scope>IDENTIFICATION</scope>
</reference>
<keyword evidence="10" id="KW-1185">Reference proteome</keyword>
<dbReference type="GO" id="GO:0000938">
    <property type="term" value="C:GARP complex"/>
    <property type="evidence" value="ECO:0007669"/>
    <property type="project" value="TreeGrafter"/>
</dbReference>
<dbReference type="KEGG" id="vde:111244873"/>
<dbReference type="InterPro" id="IPR048361">
    <property type="entry name" value="Vps52_C"/>
</dbReference>
<protein>
    <recommendedName>
        <fullName evidence="3">Vacuolar protein sorting-associated protein 52 homolog</fullName>
    </recommendedName>
</protein>
<keyword evidence="6" id="KW-0333">Golgi apparatus</keyword>
<keyword evidence="5" id="KW-0653">Protein transport</keyword>
<evidence type="ECO:0000259" key="7">
    <source>
        <dbReference type="Pfam" id="PF04129"/>
    </source>
</evidence>
<dbReference type="OrthoDB" id="19482at2759"/>
<dbReference type="PANTHER" id="PTHR14190">
    <property type="entry name" value="SUPPRESSOR OF ACTIN MUTATIONS 2/VACUOLAR PROTEIN SORTING 52"/>
    <property type="match status" value="1"/>
</dbReference>
<evidence type="ECO:0000256" key="3">
    <source>
        <dbReference type="ARBA" id="ARBA00017083"/>
    </source>
</evidence>
<dbReference type="InterPro" id="IPR007258">
    <property type="entry name" value="Vps52"/>
</dbReference>
<dbReference type="Pfam" id="PF04129">
    <property type="entry name" value="Vps52_CC"/>
    <property type="match status" value="1"/>
</dbReference>
<dbReference type="GO" id="GO:0019905">
    <property type="term" value="F:syntaxin binding"/>
    <property type="evidence" value="ECO:0007669"/>
    <property type="project" value="TreeGrafter"/>
</dbReference>
<dbReference type="GO" id="GO:0006896">
    <property type="term" value="P:Golgi to vacuole transport"/>
    <property type="evidence" value="ECO:0007669"/>
    <property type="project" value="TreeGrafter"/>
</dbReference>
<dbReference type="EnsemblMetazoa" id="XM_022792390">
    <property type="protein sequence ID" value="XP_022648125"/>
    <property type="gene ID" value="LOC111244873"/>
</dbReference>
<proteinExistence type="inferred from homology"/>
<dbReference type="RefSeq" id="XP_022648125.1">
    <property type="nucleotide sequence ID" value="XM_022792390.1"/>
</dbReference>
<evidence type="ECO:0000313" key="10">
    <source>
        <dbReference type="Proteomes" id="UP000594260"/>
    </source>
</evidence>
<dbReference type="OMA" id="IHVVMVE"/>
<dbReference type="Proteomes" id="UP000594260">
    <property type="component" value="Unplaced"/>
</dbReference>
<dbReference type="GO" id="GO:0005829">
    <property type="term" value="C:cytosol"/>
    <property type="evidence" value="ECO:0007669"/>
    <property type="project" value="GOC"/>
</dbReference>
<feature type="domain" description="Vps52 coiled-coil" evidence="7">
    <location>
        <begin position="52"/>
        <end position="224"/>
    </location>
</feature>
<dbReference type="GeneID" id="111244873"/>
<evidence type="ECO:0000256" key="5">
    <source>
        <dbReference type="ARBA" id="ARBA00022927"/>
    </source>
</evidence>
<dbReference type="InterPro" id="IPR048319">
    <property type="entry name" value="Vps52_CC"/>
</dbReference>
<evidence type="ECO:0000256" key="2">
    <source>
        <dbReference type="ARBA" id="ARBA00008180"/>
    </source>
</evidence>
<dbReference type="FunCoup" id="A0A7M7J7Y4">
    <property type="interactions" value="1891"/>
</dbReference>
<dbReference type="GO" id="GO:0032456">
    <property type="term" value="P:endocytic recycling"/>
    <property type="evidence" value="ECO:0007669"/>
    <property type="project" value="TreeGrafter"/>
</dbReference>
<dbReference type="EnsemblMetazoa" id="XM_022792389">
    <property type="protein sequence ID" value="XP_022648124"/>
    <property type="gene ID" value="LOC111244873"/>
</dbReference>
<evidence type="ECO:0000256" key="1">
    <source>
        <dbReference type="ARBA" id="ARBA00004601"/>
    </source>
</evidence>
<accession>A0A7M7J7Y4</accession>
<dbReference type="RefSeq" id="XP_022648124.1">
    <property type="nucleotide sequence ID" value="XM_022792389.1"/>
</dbReference>
<evidence type="ECO:0000256" key="4">
    <source>
        <dbReference type="ARBA" id="ARBA00022448"/>
    </source>
</evidence>
<dbReference type="PANTHER" id="PTHR14190:SF7">
    <property type="entry name" value="VACUOLAR PROTEIN SORTING-ASSOCIATED PROTEIN 52 HOMOLOG"/>
    <property type="match status" value="1"/>
</dbReference>
<evidence type="ECO:0000256" key="6">
    <source>
        <dbReference type="ARBA" id="ARBA00023034"/>
    </source>
</evidence>
<keyword evidence="4" id="KW-0813">Transport</keyword>
<comment type="subcellular location">
    <subcellularLocation>
        <location evidence="1">Golgi apparatus</location>
        <location evidence="1">trans-Golgi network</location>
    </subcellularLocation>
</comment>
<feature type="domain" description="Vps52 C-terminal" evidence="8">
    <location>
        <begin position="241"/>
        <end position="551"/>
    </location>
</feature>
<dbReference type="CTD" id="6293"/>
<evidence type="ECO:0000313" key="9">
    <source>
        <dbReference type="EnsemblMetazoa" id="XP_022648125"/>
    </source>
</evidence>
<name>A0A7M7J7Y4_VARDE</name>
<dbReference type="Pfam" id="PF20655">
    <property type="entry name" value="Vps52_C"/>
    <property type="match status" value="1"/>
</dbReference>
<organism evidence="9 10">
    <name type="scientific">Varroa destructor</name>
    <name type="common">Honeybee mite</name>
    <dbReference type="NCBI Taxonomy" id="109461"/>
    <lineage>
        <taxon>Eukaryota</taxon>
        <taxon>Metazoa</taxon>
        <taxon>Ecdysozoa</taxon>
        <taxon>Arthropoda</taxon>
        <taxon>Chelicerata</taxon>
        <taxon>Arachnida</taxon>
        <taxon>Acari</taxon>
        <taxon>Parasitiformes</taxon>
        <taxon>Mesostigmata</taxon>
        <taxon>Gamasina</taxon>
        <taxon>Dermanyssoidea</taxon>
        <taxon>Varroidae</taxon>
        <taxon>Varroa</taxon>
    </lineage>
</organism>
<sequence length="674" mass="77921">MADPLAGVDDHIQENLCHDVIKEALESGRDLREYSRSVEQQLKGSEDEAIRDYMHNCRDIAALHGEIASCDAILQRMESILRGFQNDLGSISSEIQSLQRQSVAMNLQLKNRQAVRGELSQFVDDFIVPEATINVILDCPVIDEDFLTQLALLDQKISFVKVQSFKEASSCQDVKDILDKLKVHAVTKIREWLLQKVFSFRKANANFQLAQNTMLKHRLFFQFLATHEREVAKEIREEYVDTISKVYLSYFKAYQTRLMKLQFEDVPDKDDLMGVDDTPKWGLFNKPSLKNRSTIFTLGSRNAVLGADLEAPVIVPHASAKSEKHYPFEQLFRSTQYALCDNAAREYLFVSEFFLLTKQGAVDMFDNILEKSMSLFAKHTESFVAECFDSIALFLCIHIIRKLKVVMHSRNVPVMDRYWDLLVKIIFPRFETILRMNIASIRDCDPSKLGSIDNRPHYITRRYAEFSAAIVSINENHPDERVTQLLGQLQIEVENFVLRMAAEFNGRKDQLIFLINNYDMMLGVLQQRTHEDSKETTNFRTLLTARQSEYVEQILTVHFGGMMTFIKESEYYVEKGQINELEKESHKVATLVRNFNSGWKKAIDDMNGDIMKTFTNFKCGTSILQEALKQLLQYYHRFNKVISQPPLCSLPVRSELINIHHLMVDIKKYNKATF</sequence>
<evidence type="ECO:0000259" key="8">
    <source>
        <dbReference type="Pfam" id="PF20655"/>
    </source>
</evidence>
<dbReference type="AlphaFoldDB" id="A0A7M7J7Y4"/>
<dbReference type="GO" id="GO:0042147">
    <property type="term" value="P:retrograde transport, endosome to Golgi"/>
    <property type="evidence" value="ECO:0007669"/>
    <property type="project" value="TreeGrafter"/>
</dbReference>
<dbReference type="InParanoid" id="A0A7M7J7Y4"/>
<dbReference type="GO" id="GO:0007041">
    <property type="term" value="P:lysosomal transport"/>
    <property type="evidence" value="ECO:0007669"/>
    <property type="project" value="TreeGrafter"/>
</dbReference>
<dbReference type="RefSeq" id="XP_022648123.1">
    <property type="nucleotide sequence ID" value="XM_022792388.1"/>
</dbReference>